<dbReference type="EMBL" id="VBQZ03000029">
    <property type="protein sequence ID" value="MXQ85994.1"/>
    <property type="molecule type" value="Genomic_DNA"/>
</dbReference>
<name>A0A6B0RDH2_9CETA</name>
<evidence type="ECO:0000259" key="2">
    <source>
        <dbReference type="SMART" id="SM00099"/>
    </source>
</evidence>
<organism evidence="3 4">
    <name type="scientific">Bos mutus</name>
    <name type="common">wild yak</name>
    <dbReference type="NCBI Taxonomy" id="72004"/>
    <lineage>
        <taxon>Eukaryota</taxon>
        <taxon>Metazoa</taxon>
        <taxon>Chordata</taxon>
        <taxon>Craniata</taxon>
        <taxon>Vertebrata</taxon>
        <taxon>Euteleostomi</taxon>
        <taxon>Mammalia</taxon>
        <taxon>Eutheria</taxon>
        <taxon>Laurasiatheria</taxon>
        <taxon>Artiodactyla</taxon>
        <taxon>Ruminantia</taxon>
        <taxon>Pecora</taxon>
        <taxon>Bovidae</taxon>
        <taxon>Bovinae</taxon>
        <taxon>Bos</taxon>
    </lineage>
</organism>
<dbReference type="SMART" id="SM00099">
    <property type="entry name" value="btg1"/>
    <property type="match status" value="1"/>
</dbReference>
<gene>
    <name evidence="3" type="ORF">E5288_WYG010074</name>
</gene>
<dbReference type="Gene3D" id="3.90.640.90">
    <property type="entry name" value="Anti-proliferative protein, N-terminal domain"/>
    <property type="match status" value="1"/>
</dbReference>
<reference evidence="3" key="1">
    <citation type="submission" date="2019-10" db="EMBL/GenBank/DDBJ databases">
        <title>The sequence and de novo assembly of the wild yak genome.</title>
        <authorList>
            <person name="Liu Y."/>
        </authorList>
    </citation>
    <scope>NUCLEOTIDE SEQUENCE [LARGE SCALE GENOMIC DNA]</scope>
    <source>
        <strain evidence="3">WY2019</strain>
    </source>
</reference>
<comment type="similarity">
    <text evidence="1">Belongs to the BTG family.</text>
</comment>
<accession>A0A6B0RDH2</accession>
<dbReference type="AlphaFoldDB" id="A0A6B0RDH2"/>
<proteinExistence type="inferred from homology"/>
<dbReference type="InterPro" id="IPR036054">
    <property type="entry name" value="BTG-like_sf"/>
</dbReference>
<evidence type="ECO:0000313" key="4">
    <source>
        <dbReference type="Proteomes" id="UP000322234"/>
    </source>
</evidence>
<dbReference type="SUPFAM" id="SSF160696">
    <property type="entry name" value="BTG domain-like"/>
    <property type="match status" value="1"/>
</dbReference>
<keyword evidence="4" id="KW-1185">Reference proteome</keyword>
<evidence type="ECO:0000313" key="3">
    <source>
        <dbReference type="EMBL" id="MXQ85994.1"/>
    </source>
</evidence>
<sequence length="94" mass="9541">MIGEIAAAVSFISKFLRTKGLTSERQLQTFSQSLQELLAGERAVVAGGRGTPRGEGRGRTCRGRAVGAAGVSVAPRATALESGRGMVAGAPGGR</sequence>
<dbReference type="InterPro" id="IPR002087">
    <property type="entry name" value="Anti_prolifrtn"/>
</dbReference>
<dbReference type="Proteomes" id="UP000322234">
    <property type="component" value="Unassembled WGS sequence"/>
</dbReference>
<dbReference type="Pfam" id="PF07742">
    <property type="entry name" value="BTG"/>
    <property type="match status" value="1"/>
</dbReference>
<protein>
    <recommendedName>
        <fullName evidence="2">Anti-proliferative protein domain-containing protein</fullName>
    </recommendedName>
</protein>
<comment type="caution">
    <text evidence="3">The sequence shown here is derived from an EMBL/GenBank/DDBJ whole genome shotgun (WGS) entry which is preliminary data.</text>
</comment>
<feature type="domain" description="Anti-proliferative protein" evidence="2">
    <location>
        <begin position="1"/>
        <end position="85"/>
    </location>
</feature>
<evidence type="ECO:0000256" key="1">
    <source>
        <dbReference type="ARBA" id="ARBA00007989"/>
    </source>
</evidence>